<dbReference type="GO" id="GO:0019878">
    <property type="term" value="P:lysine biosynthetic process via aminoadipic acid"/>
    <property type="evidence" value="ECO:0007669"/>
    <property type="project" value="TreeGrafter"/>
</dbReference>
<accession>C9PMV3</accession>
<dbReference type="Pfam" id="PF01648">
    <property type="entry name" value="ACPS"/>
    <property type="match status" value="1"/>
</dbReference>
<sequence length="241" mass="28096">MATYIAWGNINQFYPLHHIPKDLLTEKLYQSIEDKNVRVKMRHRCRWVAHFLLWSLLNTSQKSTALLKHINYTDSGRPQFPNDEVDFNISHSGEWVAVILHINEGGKAVVGIDIEFPQRERNYTGLLTHFSTYSEQLWFQQMSLAQQPRAFYLSWCLREAVLKSQGIGIVKLSEVSHDPILRKIQSNYCPAGSLIFTNELPFYLAFFINTDETEHINYSCWDGDKLLPQFLKQKLIYQVNG</sequence>
<dbReference type="OrthoDB" id="9808281at2"/>
<dbReference type="GO" id="GO:0008897">
    <property type="term" value="F:holo-[acyl-carrier-protein] synthase activity"/>
    <property type="evidence" value="ECO:0007669"/>
    <property type="project" value="InterPro"/>
</dbReference>
<dbReference type="RefSeq" id="WP_005765422.1">
    <property type="nucleotide sequence ID" value="NZ_GG704815.1"/>
</dbReference>
<name>C9PMV3_9PAST</name>
<dbReference type="EMBL" id="ACZR01000002">
    <property type="protein sequence ID" value="EEX51137.1"/>
    <property type="molecule type" value="Genomic_DNA"/>
</dbReference>
<comment type="caution">
    <text evidence="4">The sequence shown here is derived from an EMBL/GenBank/DDBJ whole genome shotgun (WGS) entry which is preliminary data.</text>
</comment>
<dbReference type="PANTHER" id="PTHR12215">
    <property type="entry name" value="PHOSPHOPANTETHEINE TRANSFERASE"/>
    <property type="match status" value="1"/>
</dbReference>
<keyword evidence="5" id="KW-1185">Reference proteome</keyword>
<evidence type="ECO:0000256" key="2">
    <source>
        <dbReference type="ARBA" id="ARBA00022679"/>
    </source>
</evidence>
<proteinExistence type="inferred from homology"/>
<evidence type="ECO:0000313" key="4">
    <source>
        <dbReference type="EMBL" id="EEX51137.1"/>
    </source>
</evidence>
<dbReference type="STRING" id="667128.HMPREF0621_0327"/>
<dbReference type="InterPro" id="IPR050559">
    <property type="entry name" value="P-Pant_transferase_sf"/>
</dbReference>
<organism evidence="4 5">
    <name type="scientific">Pasteurella dagmatis ATCC 43325</name>
    <dbReference type="NCBI Taxonomy" id="667128"/>
    <lineage>
        <taxon>Bacteria</taxon>
        <taxon>Pseudomonadati</taxon>
        <taxon>Pseudomonadota</taxon>
        <taxon>Gammaproteobacteria</taxon>
        <taxon>Pasteurellales</taxon>
        <taxon>Pasteurellaceae</taxon>
        <taxon>Pasteurella</taxon>
    </lineage>
</organism>
<reference evidence="4 5" key="1">
    <citation type="submission" date="2009-10" db="EMBL/GenBank/DDBJ databases">
        <authorList>
            <person name="Muzny D."/>
            <person name="Qin X."/>
            <person name="Deng J."/>
            <person name="Jiang H."/>
            <person name="Liu Y."/>
            <person name="Qu J."/>
            <person name="Song X.-Z."/>
            <person name="Zhang L."/>
            <person name="Thornton R."/>
            <person name="Coyle M."/>
            <person name="Francisco L."/>
            <person name="Jackson L."/>
            <person name="Javaid M."/>
            <person name="Korchina V."/>
            <person name="Kovar C."/>
            <person name="Mata R."/>
            <person name="Mathew T."/>
            <person name="Ngo R."/>
            <person name="Nguyen L."/>
            <person name="Nguyen N."/>
            <person name="Okwuonu G."/>
            <person name="Ongeri F."/>
            <person name="Pham C."/>
            <person name="Simmons D."/>
            <person name="Wilczek-Boney K."/>
            <person name="Hale W."/>
            <person name="Jakkamsetti A."/>
            <person name="Pham P."/>
            <person name="Ruth R."/>
            <person name="San Lucas F."/>
            <person name="Warren J."/>
            <person name="Zhang J."/>
            <person name="Zhao Z."/>
            <person name="Zhou C."/>
            <person name="Zhu D."/>
            <person name="Lee S."/>
            <person name="Bess C."/>
            <person name="Blankenburg K."/>
            <person name="Forbes L."/>
            <person name="Fu Q."/>
            <person name="Gubbala S."/>
            <person name="Hirani K."/>
            <person name="Jayaseelan J.C."/>
            <person name="Lara F."/>
            <person name="Munidasa M."/>
            <person name="Palculict T."/>
            <person name="Patil S."/>
            <person name="Pu L.-L."/>
            <person name="Saada N."/>
            <person name="Tang L."/>
            <person name="Weissenberger G."/>
            <person name="Zhu Y."/>
            <person name="Hemphill L."/>
            <person name="Shang Y."/>
            <person name="Youmans B."/>
            <person name="Ayvaz T."/>
            <person name="Ross M."/>
            <person name="Santibanez J."/>
            <person name="Aqrawi P."/>
            <person name="Gross S."/>
            <person name="Joshi V."/>
            <person name="Fowler G."/>
            <person name="Nazareth L."/>
            <person name="Reid J."/>
            <person name="Worley K."/>
            <person name="Petrosino J."/>
            <person name="Highlander S."/>
            <person name="Gibbs R."/>
        </authorList>
    </citation>
    <scope>NUCLEOTIDE SEQUENCE [LARGE SCALE GENOMIC DNA]</scope>
    <source>
        <strain evidence="4 5">ATCC 43325</strain>
    </source>
</reference>
<comment type="similarity">
    <text evidence="1">Belongs to the P-Pant transferase superfamily. Gsp/Sfp/HetI/AcpT family.</text>
</comment>
<dbReference type="HOGENOM" id="CLU_102894_0_0_6"/>
<dbReference type="Proteomes" id="UP000005519">
    <property type="component" value="Unassembled WGS sequence"/>
</dbReference>
<dbReference type="Gene3D" id="3.90.470.20">
    <property type="entry name" value="4'-phosphopantetheinyl transferase domain"/>
    <property type="match status" value="1"/>
</dbReference>
<dbReference type="GO" id="GO:0000287">
    <property type="term" value="F:magnesium ion binding"/>
    <property type="evidence" value="ECO:0007669"/>
    <property type="project" value="InterPro"/>
</dbReference>
<keyword evidence="2 4" id="KW-0808">Transferase</keyword>
<evidence type="ECO:0000259" key="3">
    <source>
        <dbReference type="Pfam" id="PF01648"/>
    </source>
</evidence>
<gene>
    <name evidence="4" type="ORF">HMPREF0621_0327</name>
</gene>
<dbReference type="PANTHER" id="PTHR12215:SF10">
    <property type="entry name" value="L-AMINOADIPATE-SEMIALDEHYDE DEHYDROGENASE-PHOSPHOPANTETHEINYL TRANSFERASE"/>
    <property type="match status" value="1"/>
</dbReference>
<evidence type="ECO:0000313" key="5">
    <source>
        <dbReference type="Proteomes" id="UP000005519"/>
    </source>
</evidence>
<feature type="domain" description="4'-phosphopantetheinyl transferase" evidence="3">
    <location>
        <begin position="110"/>
        <end position="176"/>
    </location>
</feature>
<dbReference type="SUPFAM" id="SSF56214">
    <property type="entry name" value="4'-phosphopantetheinyl transferase"/>
    <property type="match status" value="2"/>
</dbReference>
<evidence type="ECO:0000256" key="1">
    <source>
        <dbReference type="ARBA" id="ARBA00010990"/>
    </source>
</evidence>
<dbReference type="GO" id="GO:0005829">
    <property type="term" value="C:cytosol"/>
    <property type="evidence" value="ECO:0007669"/>
    <property type="project" value="TreeGrafter"/>
</dbReference>
<dbReference type="InterPro" id="IPR008278">
    <property type="entry name" value="4-PPantetheinyl_Trfase_dom"/>
</dbReference>
<dbReference type="InterPro" id="IPR037143">
    <property type="entry name" value="4-PPantetheinyl_Trfase_dom_sf"/>
</dbReference>
<dbReference type="AlphaFoldDB" id="C9PMV3"/>
<protein>
    <submittedName>
        <fullName evidence="4">4'-phosphopantetheinyl transferase family protein</fullName>
    </submittedName>
</protein>